<evidence type="ECO:0000313" key="2">
    <source>
        <dbReference type="Proteomes" id="UP000694558"/>
    </source>
</evidence>
<evidence type="ECO:0000313" key="1">
    <source>
        <dbReference type="Ensembl" id="ENSSMAP00000039397.1"/>
    </source>
</evidence>
<dbReference type="SUPFAM" id="SSF56801">
    <property type="entry name" value="Acetyl-CoA synthetase-like"/>
    <property type="match status" value="1"/>
</dbReference>
<evidence type="ECO:0008006" key="3">
    <source>
        <dbReference type="Google" id="ProtNLM"/>
    </source>
</evidence>
<dbReference type="GO" id="GO:0004467">
    <property type="term" value="F:long-chain fatty acid-CoA ligase activity"/>
    <property type="evidence" value="ECO:0007669"/>
    <property type="project" value="TreeGrafter"/>
</dbReference>
<dbReference type="AlphaFoldDB" id="A0A8D3BWI9"/>
<dbReference type="GeneTree" id="ENSGT00940000160380"/>
<dbReference type="Ensembl" id="ENSSMAT00000038219.1">
    <property type="protein sequence ID" value="ENSSMAP00000039397.1"/>
    <property type="gene ID" value="ENSSMAG00000036291.1"/>
</dbReference>
<organism evidence="1 2">
    <name type="scientific">Scophthalmus maximus</name>
    <name type="common">Turbot</name>
    <name type="synonym">Psetta maxima</name>
    <dbReference type="NCBI Taxonomy" id="52904"/>
    <lineage>
        <taxon>Eukaryota</taxon>
        <taxon>Metazoa</taxon>
        <taxon>Chordata</taxon>
        <taxon>Craniata</taxon>
        <taxon>Vertebrata</taxon>
        <taxon>Euteleostomi</taxon>
        <taxon>Actinopterygii</taxon>
        <taxon>Neopterygii</taxon>
        <taxon>Teleostei</taxon>
        <taxon>Neoteleostei</taxon>
        <taxon>Acanthomorphata</taxon>
        <taxon>Carangaria</taxon>
        <taxon>Pleuronectiformes</taxon>
        <taxon>Pleuronectoidei</taxon>
        <taxon>Scophthalmidae</taxon>
        <taxon>Scophthalmus</taxon>
    </lineage>
</organism>
<dbReference type="Gene3D" id="2.30.38.10">
    <property type="entry name" value="Luciferase, Domain 3"/>
    <property type="match status" value="1"/>
</dbReference>
<accession>A0A8D3BWI9</accession>
<dbReference type="GO" id="GO:0005737">
    <property type="term" value="C:cytoplasm"/>
    <property type="evidence" value="ECO:0007669"/>
    <property type="project" value="TreeGrafter"/>
</dbReference>
<name>A0A8D3BWI9_SCOMX</name>
<dbReference type="Proteomes" id="UP000694558">
    <property type="component" value="Chromosome 10"/>
</dbReference>
<proteinExistence type="predicted"/>
<protein>
    <recommendedName>
        <fullName evidence="3">AMP-dependent synthetase/ligase domain-containing protein</fullName>
    </recommendedName>
</protein>
<reference evidence="1" key="1">
    <citation type="submission" date="2023-05" db="EMBL/GenBank/DDBJ databases">
        <title>High-quality long-read genome of Scophthalmus maximus.</title>
        <authorList>
            <person name="Lien S."/>
            <person name="Martinez P."/>
        </authorList>
    </citation>
    <scope>NUCLEOTIDE SEQUENCE [LARGE SCALE GENOMIC DNA]</scope>
</reference>
<reference evidence="1" key="2">
    <citation type="submission" date="2025-08" db="UniProtKB">
        <authorList>
            <consortium name="Ensembl"/>
        </authorList>
    </citation>
    <scope>IDENTIFICATION</scope>
</reference>
<dbReference type="PANTHER" id="PTHR24096:SF391">
    <property type="entry name" value="LONG-CHAIN-FATTY-ACID--COA LIGASE HEIMDALL-RELATED"/>
    <property type="match status" value="1"/>
</dbReference>
<dbReference type="PANTHER" id="PTHR24096">
    <property type="entry name" value="LONG-CHAIN-FATTY-ACID--COA LIGASE"/>
    <property type="match status" value="1"/>
</dbReference>
<dbReference type="GO" id="GO:0042759">
    <property type="term" value="P:long-chain fatty acid biosynthetic process"/>
    <property type="evidence" value="ECO:0007669"/>
    <property type="project" value="TreeGrafter"/>
</dbReference>
<sequence length="181" mass="20876">GSNISMGFLNMQDKTRKTLDEDGRLHSGDLRVIDQEGFLYITGIIKDLIRAAGENIPPLSIIRNSMLIRRKLLSLLLTVKIIFRYRVISTAAVCAYCKCSLQPVIMIYEEIYHIRYSFNQNQTSCLHDGILQCTCFVKEHYDLKKIRVQNICKFHVMEPGSSDPNLSFMKKQHCQIHHTRG</sequence>